<gene>
    <name evidence="8" type="ORF">FH969_08805</name>
</gene>
<dbReference type="Proteomes" id="UP000313849">
    <property type="component" value="Unassembled WGS sequence"/>
</dbReference>
<name>A0A5C5BAH9_9MICO</name>
<evidence type="ECO:0000256" key="2">
    <source>
        <dbReference type="ARBA" id="ARBA00022475"/>
    </source>
</evidence>
<evidence type="ECO:0000313" key="8">
    <source>
        <dbReference type="EMBL" id="TNU73941.1"/>
    </source>
</evidence>
<protein>
    <submittedName>
        <fullName evidence="8">PLDc_N domain-containing protein</fullName>
    </submittedName>
</protein>
<evidence type="ECO:0000313" key="9">
    <source>
        <dbReference type="Proteomes" id="UP000313849"/>
    </source>
</evidence>
<dbReference type="EMBL" id="VENP01000029">
    <property type="protein sequence ID" value="TNU73941.1"/>
    <property type="molecule type" value="Genomic_DNA"/>
</dbReference>
<dbReference type="GO" id="GO:0005886">
    <property type="term" value="C:plasma membrane"/>
    <property type="evidence" value="ECO:0007669"/>
    <property type="project" value="UniProtKB-SubCell"/>
</dbReference>
<dbReference type="Pfam" id="PF13396">
    <property type="entry name" value="PLDc_N"/>
    <property type="match status" value="1"/>
</dbReference>
<keyword evidence="3 6" id="KW-0812">Transmembrane</keyword>
<evidence type="ECO:0000256" key="4">
    <source>
        <dbReference type="ARBA" id="ARBA00022989"/>
    </source>
</evidence>
<feature type="domain" description="Cardiolipin synthase N-terminal" evidence="7">
    <location>
        <begin position="39"/>
        <end position="79"/>
    </location>
</feature>
<reference evidence="8 9" key="1">
    <citation type="submission" date="2019-06" db="EMBL/GenBank/DDBJ databases">
        <title>Draft genome sequence of Miniimonas arenae KCTC 19750T isolated from sea sand.</title>
        <authorList>
            <person name="Park S.-J."/>
        </authorList>
    </citation>
    <scope>NUCLEOTIDE SEQUENCE [LARGE SCALE GENOMIC DNA]</scope>
    <source>
        <strain evidence="8 9">KCTC 19750</strain>
    </source>
</reference>
<keyword evidence="4 6" id="KW-1133">Transmembrane helix</keyword>
<evidence type="ECO:0000256" key="1">
    <source>
        <dbReference type="ARBA" id="ARBA00004651"/>
    </source>
</evidence>
<accession>A0A5C5BAH9</accession>
<dbReference type="InterPro" id="IPR027379">
    <property type="entry name" value="CLS_N"/>
</dbReference>
<evidence type="ECO:0000256" key="3">
    <source>
        <dbReference type="ARBA" id="ARBA00022692"/>
    </source>
</evidence>
<dbReference type="OrthoDB" id="5125307at2"/>
<dbReference type="AlphaFoldDB" id="A0A5C5BAH9"/>
<feature type="transmembrane region" description="Helical" evidence="6">
    <location>
        <begin position="60"/>
        <end position="77"/>
    </location>
</feature>
<organism evidence="8 9">
    <name type="scientific">Miniimonas arenae</name>
    <dbReference type="NCBI Taxonomy" id="676201"/>
    <lineage>
        <taxon>Bacteria</taxon>
        <taxon>Bacillati</taxon>
        <taxon>Actinomycetota</taxon>
        <taxon>Actinomycetes</taxon>
        <taxon>Micrococcales</taxon>
        <taxon>Beutenbergiaceae</taxon>
        <taxon>Miniimonas</taxon>
    </lineage>
</organism>
<sequence>MGHESGHRGHGHHKKWSEMSTPSRVAVVVLGTGQVLLHAYAWQDLIRRPAAEVMGPKLPWGLALLINWAGPIAYLFAGRTEDAKPLSFER</sequence>
<comment type="caution">
    <text evidence="8">The sequence shown here is derived from an EMBL/GenBank/DDBJ whole genome shotgun (WGS) entry which is preliminary data.</text>
</comment>
<evidence type="ECO:0000256" key="6">
    <source>
        <dbReference type="SAM" id="Phobius"/>
    </source>
</evidence>
<keyword evidence="5 6" id="KW-0472">Membrane</keyword>
<evidence type="ECO:0000256" key="5">
    <source>
        <dbReference type="ARBA" id="ARBA00023136"/>
    </source>
</evidence>
<evidence type="ECO:0000259" key="7">
    <source>
        <dbReference type="Pfam" id="PF13396"/>
    </source>
</evidence>
<comment type="subcellular location">
    <subcellularLocation>
        <location evidence="1">Cell membrane</location>
        <topology evidence="1">Multi-pass membrane protein</topology>
    </subcellularLocation>
</comment>
<feature type="transmembrane region" description="Helical" evidence="6">
    <location>
        <begin position="21"/>
        <end position="40"/>
    </location>
</feature>
<keyword evidence="2" id="KW-1003">Cell membrane</keyword>
<proteinExistence type="predicted"/>
<keyword evidence="9" id="KW-1185">Reference proteome</keyword>